<proteinExistence type="predicted"/>
<dbReference type="InterPro" id="IPR001387">
    <property type="entry name" value="Cro/C1-type_HTH"/>
</dbReference>
<evidence type="ECO:0000259" key="2">
    <source>
        <dbReference type="PROSITE" id="PS50943"/>
    </source>
</evidence>
<protein>
    <submittedName>
        <fullName evidence="3">Helix-turn-helix domain-containing protein</fullName>
    </submittedName>
</protein>
<organism evidence="3 4">
    <name type="scientific">Paraburkholderia panacisoli</name>
    <dbReference type="NCBI Taxonomy" id="2603818"/>
    <lineage>
        <taxon>Bacteria</taxon>
        <taxon>Pseudomonadati</taxon>
        <taxon>Pseudomonadota</taxon>
        <taxon>Betaproteobacteria</taxon>
        <taxon>Burkholderiales</taxon>
        <taxon>Burkholderiaceae</taxon>
        <taxon>Paraburkholderia</taxon>
    </lineage>
</organism>
<name>A0A5B0GJN1_9BURK</name>
<accession>A0A5B0GJN1</accession>
<evidence type="ECO:0000313" key="4">
    <source>
        <dbReference type="Proteomes" id="UP000325273"/>
    </source>
</evidence>
<reference evidence="3 4" key="1">
    <citation type="submission" date="2019-08" db="EMBL/GenBank/DDBJ databases">
        <title>Paraburkholderia sp. DCY113.</title>
        <authorList>
            <person name="Kang J."/>
        </authorList>
    </citation>
    <scope>NUCLEOTIDE SEQUENCE [LARGE SCALE GENOMIC DNA]</scope>
    <source>
        <strain evidence="3 4">DCY113</strain>
    </source>
</reference>
<comment type="caution">
    <text evidence="3">The sequence shown here is derived from an EMBL/GenBank/DDBJ whole genome shotgun (WGS) entry which is preliminary data.</text>
</comment>
<dbReference type="Gene3D" id="1.10.260.40">
    <property type="entry name" value="lambda repressor-like DNA-binding domains"/>
    <property type="match status" value="1"/>
</dbReference>
<sequence>MDYPIKTLSQLKPILQGFRKAAGLTQAAMASHLGVAQQTYAQLEANPATVSVERLLKVLRVLQVDLKLTQTADGSAASSVVGRNVTSSPGAPQPADTAAAGRPAKNASTAAAGNVKRKTPASRKQEASSATQARAARPAKQTASKTTRKARGATASKAPRGAAKSRSAGKKREDW</sequence>
<dbReference type="Proteomes" id="UP000325273">
    <property type="component" value="Unassembled WGS sequence"/>
</dbReference>
<dbReference type="CDD" id="cd00093">
    <property type="entry name" value="HTH_XRE"/>
    <property type="match status" value="1"/>
</dbReference>
<dbReference type="SMART" id="SM00530">
    <property type="entry name" value="HTH_XRE"/>
    <property type="match status" value="1"/>
</dbReference>
<dbReference type="EMBL" id="VTUZ01000034">
    <property type="protein sequence ID" value="KAA1003627.1"/>
    <property type="molecule type" value="Genomic_DNA"/>
</dbReference>
<dbReference type="InterPro" id="IPR010982">
    <property type="entry name" value="Lambda_DNA-bd_dom_sf"/>
</dbReference>
<evidence type="ECO:0000313" key="3">
    <source>
        <dbReference type="EMBL" id="KAA1003627.1"/>
    </source>
</evidence>
<gene>
    <name evidence="3" type="ORF">FVF58_35880</name>
</gene>
<dbReference type="PROSITE" id="PS50943">
    <property type="entry name" value="HTH_CROC1"/>
    <property type="match status" value="1"/>
</dbReference>
<dbReference type="RefSeq" id="WP_149674451.1">
    <property type="nucleotide sequence ID" value="NZ_VTUZ01000034.1"/>
</dbReference>
<keyword evidence="4" id="KW-1185">Reference proteome</keyword>
<dbReference type="SUPFAM" id="SSF47413">
    <property type="entry name" value="lambda repressor-like DNA-binding domains"/>
    <property type="match status" value="1"/>
</dbReference>
<dbReference type="GO" id="GO:0003677">
    <property type="term" value="F:DNA binding"/>
    <property type="evidence" value="ECO:0007669"/>
    <property type="project" value="InterPro"/>
</dbReference>
<evidence type="ECO:0000256" key="1">
    <source>
        <dbReference type="SAM" id="MobiDB-lite"/>
    </source>
</evidence>
<dbReference type="AlphaFoldDB" id="A0A5B0GJN1"/>
<feature type="domain" description="HTH cro/C1-type" evidence="2">
    <location>
        <begin position="15"/>
        <end position="69"/>
    </location>
</feature>
<feature type="region of interest" description="Disordered" evidence="1">
    <location>
        <begin position="73"/>
        <end position="175"/>
    </location>
</feature>
<dbReference type="Pfam" id="PF01381">
    <property type="entry name" value="HTH_3"/>
    <property type="match status" value="1"/>
</dbReference>